<evidence type="ECO:0000313" key="1">
    <source>
        <dbReference type="EMBL" id="ABV12120.1"/>
    </source>
</evidence>
<gene>
    <name evidence="1" type="ordered locus">CKO_00973</name>
</gene>
<protein>
    <submittedName>
        <fullName evidence="1">Uncharacterized protein</fullName>
    </submittedName>
</protein>
<proteinExistence type="predicted"/>
<dbReference type="STRING" id="290338.CKO_00973"/>
<organism evidence="1 2">
    <name type="scientific">Citrobacter koseri (strain ATCC BAA-895 / CDC 4225-83 / SGSC4696)</name>
    <dbReference type="NCBI Taxonomy" id="290338"/>
    <lineage>
        <taxon>Bacteria</taxon>
        <taxon>Pseudomonadati</taxon>
        <taxon>Pseudomonadota</taxon>
        <taxon>Gammaproteobacteria</taxon>
        <taxon>Enterobacterales</taxon>
        <taxon>Enterobacteriaceae</taxon>
        <taxon>Citrobacter</taxon>
    </lineage>
</organism>
<dbReference type="KEGG" id="cko:CKO_00973"/>
<reference evidence="1 2" key="1">
    <citation type="submission" date="2007-08" db="EMBL/GenBank/DDBJ databases">
        <authorList>
            <consortium name="The Citrobacter koseri Genome Sequencing Project"/>
            <person name="McClelland M."/>
            <person name="Sanderson E.K."/>
            <person name="Porwollik S."/>
            <person name="Spieth J."/>
            <person name="Clifton W.S."/>
            <person name="Latreille P."/>
            <person name="Courtney L."/>
            <person name="Wang C."/>
            <person name="Pepin K."/>
            <person name="Bhonagiri V."/>
            <person name="Nash W."/>
            <person name="Johnson M."/>
            <person name="Thiruvilangam P."/>
            <person name="Wilson R."/>
        </authorList>
    </citation>
    <scope>NUCLEOTIDE SEQUENCE [LARGE SCALE GENOMIC DNA]</scope>
    <source>
        <strain evidence="2">ATCC BAA-895 / CDC 4225-83 / SGSC4696</strain>
    </source>
</reference>
<name>A8AF58_CITK8</name>
<dbReference type="HOGENOM" id="CLU_2205371_0_0_6"/>
<evidence type="ECO:0000313" key="2">
    <source>
        <dbReference type="Proteomes" id="UP000008148"/>
    </source>
</evidence>
<dbReference type="Proteomes" id="UP000008148">
    <property type="component" value="Chromosome"/>
</dbReference>
<keyword evidence="2" id="KW-1185">Reference proteome</keyword>
<dbReference type="AlphaFoldDB" id="A8AF58"/>
<accession>A8AF58</accession>
<dbReference type="EMBL" id="CP000822">
    <property type="protein sequence ID" value="ABV12120.1"/>
    <property type="molecule type" value="Genomic_DNA"/>
</dbReference>
<sequence>MGVAFHHALVEGFATGRGQQELVLELINNKPGEGGEIDGVTAGRCDQTRRKFKAVMLGWGKISHSEMERLLFAQRDDQFGWLVFRQPPVFGFTNQGIQEALRSHIQG</sequence>